<protein>
    <submittedName>
        <fullName evidence="1">Uncharacterized protein</fullName>
    </submittedName>
</protein>
<sequence>MTEQIVEKGFGTLENSRNEMIKIFENPEDMKVLTEYFEHNKRLINGVECYSCNGNDRDCRFGRAFAMLKYIAQPERYRGLISDSNETQLESIQNAYFYTYNLPVDELDFIQNQDGSSKVILHGELYGVSKFERVKEIGLEDFIEVSIPT</sequence>
<accession>A0A124FX12</accession>
<dbReference type="AlphaFoldDB" id="A0A124FX12"/>
<reference evidence="2" key="1">
    <citation type="journal article" date="2015" name="MBio">
        <title>Genome-Resolved Metagenomic Analysis Reveals Roles for Candidate Phyla and Other Microbial Community Members in Biogeochemical Transformations in Oil Reservoirs.</title>
        <authorList>
            <person name="Hu P."/>
            <person name="Tom L."/>
            <person name="Singh A."/>
            <person name="Thomas B.C."/>
            <person name="Baker B.J."/>
            <person name="Piceno Y.M."/>
            <person name="Andersen G.L."/>
            <person name="Banfield J.F."/>
        </authorList>
    </citation>
    <scope>NUCLEOTIDE SEQUENCE [LARGE SCALE GENOMIC DNA]</scope>
</reference>
<name>A0A124FX12_9BACT</name>
<comment type="caution">
    <text evidence="1">The sequence shown here is derived from an EMBL/GenBank/DDBJ whole genome shotgun (WGS) entry which is preliminary data.</text>
</comment>
<dbReference type="EMBL" id="LGGO01000127">
    <property type="protein sequence ID" value="KUK76600.1"/>
    <property type="molecule type" value="Genomic_DNA"/>
</dbReference>
<proteinExistence type="predicted"/>
<gene>
    <name evidence="1" type="ORF">XD93_0821</name>
</gene>
<evidence type="ECO:0000313" key="2">
    <source>
        <dbReference type="Proteomes" id="UP000053904"/>
    </source>
</evidence>
<evidence type="ECO:0000313" key="1">
    <source>
        <dbReference type="EMBL" id="KUK76600.1"/>
    </source>
</evidence>
<organism evidence="1 2">
    <name type="scientific">candidate division WS6 bacterium 34_10</name>
    <dbReference type="NCBI Taxonomy" id="1641389"/>
    <lineage>
        <taxon>Bacteria</taxon>
        <taxon>Candidatus Dojkabacteria</taxon>
    </lineage>
</organism>
<dbReference type="Proteomes" id="UP000053904">
    <property type="component" value="Unassembled WGS sequence"/>
</dbReference>